<evidence type="ECO:0000313" key="1">
    <source>
        <dbReference type="EMBL" id="QHT09252.1"/>
    </source>
</evidence>
<dbReference type="EMBL" id="MN739509">
    <property type="protein sequence ID" value="QHT09252.1"/>
    <property type="molecule type" value="Genomic_DNA"/>
</dbReference>
<reference evidence="1" key="1">
    <citation type="journal article" date="2020" name="Nature">
        <title>Giant virus diversity and host interactions through global metagenomics.</title>
        <authorList>
            <person name="Schulz F."/>
            <person name="Roux S."/>
            <person name="Paez-Espino D."/>
            <person name="Jungbluth S."/>
            <person name="Walsh D.A."/>
            <person name="Denef V.J."/>
            <person name="McMahon K.D."/>
            <person name="Konstantinidis K.T."/>
            <person name="Eloe-Fadrosh E.A."/>
            <person name="Kyrpides N.C."/>
            <person name="Woyke T."/>
        </authorList>
    </citation>
    <scope>NUCLEOTIDE SEQUENCE</scope>
    <source>
        <strain evidence="1">GVMAG-M-3300023110-24</strain>
    </source>
</reference>
<protein>
    <submittedName>
        <fullName evidence="1">Uncharacterized protein</fullName>
    </submittedName>
</protein>
<organism evidence="1">
    <name type="scientific">viral metagenome</name>
    <dbReference type="NCBI Taxonomy" id="1070528"/>
    <lineage>
        <taxon>unclassified sequences</taxon>
        <taxon>metagenomes</taxon>
        <taxon>organismal metagenomes</taxon>
    </lineage>
</organism>
<dbReference type="AlphaFoldDB" id="A0A6C0CYK8"/>
<sequence>MKVHIERLIDIITFLKKHGYLSEANYSSKDNATFAFDDKKEKFDVKDTVVDFKDYFNKLPKDLNDNIIMIYRLIGNHNIELYLDDWCFMSLKSCINKYNYYLTRNQDKIFDIAYKYMGMGHVKVLSCDLQNHLLFYRNDGGSNDYEREFNLEQAIIYKRDYVTNRNSSKRRKINSRNETEYSYMMFKEFMNEISR</sequence>
<accession>A0A6C0CYK8</accession>
<name>A0A6C0CYK8_9ZZZZ</name>
<proteinExistence type="predicted"/>